<evidence type="ECO:0000313" key="9">
    <source>
        <dbReference type="Proteomes" id="UP000199073"/>
    </source>
</evidence>
<sequence>MIEKVLKGNSRYWMWLAILGAFIAVGAICYIRQFNYGMGLTGMGRDLGWGLYISQFTFLVGVAAGGLMLVLPYYIHNYKVFGRITILGEFLAISAIVMCLLFIMVDIGQPLRALNMILHPTPNSMLFWDMCVLLGYLTLNIICGWVILTSERKQVKPPKWVYIFVYTSLPFAVSIHTVTAMLYCGLPGRHFWLTAITAPRFLASAFAAGPALIALACLIMKRFANFDAGKEAMNKLTTIIMYAALINAFFVCLEFFVGYYSNIPGHKHSLDYLFFGLEHHGHVYNNLVPFMWTSVFLCFGSLALFGYMKIAKVYTDTLMAIGCIAIFIALWLDKGLGFVMGGLAVSPLEEVVEYYPTANEIGITLGIWATGFFVLTMLYKIAVSVEHEVEGH</sequence>
<accession>A0A1H0NBE2</accession>
<gene>
    <name evidence="8" type="ORF">SAMN05660330_01332</name>
</gene>
<feature type="transmembrane region" description="Helical" evidence="7">
    <location>
        <begin position="361"/>
        <end position="379"/>
    </location>
</feature>
<dbReference type="PANTHER" id="PTHR43044">
    <property type="match status" value="1"/>
</dbReference>
<evidence type="ECO:0000256" key="3">
    <source>
        <dbReference type="ARBA" id="ARBA00022475"/>
    </source>
</evidence>
<dbReference type="Gene3D" id="1.20.1630.10">
    <property type="entry name" value="Formate dehydrogenase/DMSO reductase domain"/>
    <property type="match status" value="1"/>
</dbReference>
<evidence type="ECO:0000313" key="8">
    <source>
        <dbReference type="EMBL" id="SDO89987.1"/>
    </source>
</evidence>
<evidence type="ECO:0000256" key="5">
    <source>
        <dbReference type="ARBA" id="ARBA00022989"/>
    </source>
</evidence>
<proteinExistence type="inferred from homology"/>
<keyword evidence="4 7" id="KW-0812">Transmembrane</keyword>
<feature type="transmembrane region" description="Helical" evidence="7">
    <location>
        <begin position="160"/>
        <end position="181"/>
    </location>
</feature>
<dbReference type="AlphaFoldDB" id="A0A1H0NBE2"/>
<comment type="subcellular location">
    <subcellularLocation>
        <location evidence="1">Cell membrane</location>
        <topology evidence="1">Multi-pass membrane protein</topology>
    </subcellularLocation>
</comment>
<evidence type="ECO:0000256" key="4">
    <source>
        <dbReference type="ARBA" id="ARBA00022692"/>
    </source>
</evidence>
<feature type="transmembrane region" description="Helical" evidence="7">
    <location>
        <begin position="12"/>
        <end position="33"/>
    </location>
</feature>
<feature type="transmembrane region" description="Helical" evidence="7">
    <location>
        <begin position="125"/>
        <end position="148"/>
    </location>
</feature>
<feature type="transmembrane region" description="Helical" evidence="7">
    <location>
        <begin position="313"/>
        <end position="332"/>
    </location>
</feature>
<evidence type="ECO:0000256" key="7">
    <source>
        <dbReference type="SAM" id="Phobius"/>
    </source>
</evidence>
<dbReference type="InterPro" id="IPR005614">
    <property type="entry name" value="NrfD-like"/>
</dbReference>
<dbReference type="RefSeq" id="WP_092221048.1">
    <property type="nucleotide sequence ID" value="NZ_FNJI01000007.1"/>
</dbReference>
<keyword evidence="5 7" id="KW-1133">Transmembrane helix</keyword>
<name>A0A1H0NBE2_9BACT</name>
<dbReference type="NCBIfam" id="NF045798">
    <property type="entry name" value="DsrP"/>
    <property type="match status" value="1"/>
</dbReference>
<dbReference type="GO" id="GO:0005886">
    <property type="term" value="C:plasma membrane"/>
    <property type="evidence" value="ECO:0007669"/>
    <property type="project" value="UniProtKB-SubCell"/>
</dbReference>
<reference evidence="8 9" key="1">
    <citation type="submission" date="2016-10" db="EMBL/GenBank/DDBJ databases">
        <authorList>
            <person name="de Groot N.N."/>
        </authorList>
    </citation>
    <scope>NUCLEOTIDE SEQUENCE [LARGE SCALE GENOMIC DNA]</scope>
    <source>
        <strain evidence="8 9">DSM 12130</strain>
    </source>
</reference>
<feature type="transmembrane region" description="Helical" evidence="7">
    <location>
        <begin position="239"/>
        <end position="263"/>
    </location>
</feature>
<dbReference type="OrthoDB" id="9768846at2"/>
<evidence type="ECO:0000256" key="6">
    <source>
        <dbReference type="ARBA" id="ARBA00023136"/>
    </source>
</evidence>
<feature type="transmembrane region" description="Helical" evidence="7">
    <location>
        <begin position="53"/>
        <end position="74"/>
    </location>
</feature>
<protein>
    <submittedName>
        <fullName evidence="8">Putative sulfite reductase-associated electron transfer protein DsrP</fullName>
    </submittedName>
</protein>
<dbReference type="EMBL" id="FNJI01000007">
    <property type="protein sequence ID" value="SDO89987.1"/>
    <property type="molecule type" value="Genomic_DNA"/>
</dbReference>
<dbReference type="PANTHER" id="PTHR43044:SF2">
    <property type="entry name" value="POLYSULPHIDE REDUCTASE NRFD"/>
    <property type="match status" value="1"/>
</dbReference>
<dbReference type="Pfam" id="PF03916">
    <property type="entry name" value="NrfD"/>
    <property type="match status" value="1"/>
</dbReference>
<evidence type="ECO:0000256" key="1">
    <source>
        <dbReference type="ARBA" id="ARBA00004651"/>
    </source>
</evidence>
<feature type="transmembrane region" description="Helical" evidence="7">
    <location>
        <begin position="86"/>
        <end position="105"/>
    </location>
</feature>
<dbReference type="Proteomes" id="UP000199073">
    <property type="component" value="Unassembled WGS sequence"/>
</dbReference>
<dbReference type="InterPro" id="IPR054823">
    <property type="entry name" value="DsrP-like"/>
</dbReference>
<feature type="transmembrane region" description="Helical" evidence="7">
    <location>
        <begin position="201"/>
        <end position="219"/>
    </location>
</feature>
<keyword evidence="3" id="KW-1003">Cell membrane</keyword>
<evidence type="ECO:0000256" key="2">
    <source>
        <dbReference type="ARBA" id="ARBA00008929"/>
    </source>
</evidence>
<feature type="transmembrane region" description="Helical" evidence="7">
    <location>
        <begin position="283"/>
        <end position="306"/>
    </location>
</feature>
<organism evidence="8 9">
    <name type="scientific">Desulforhopalus singaporensis</name>
    <dbReference type="NCBI Taxonomy" id="91360"/>
    <lineage>
        <taxon>Bacteria</taxon>
        <taxon>Pseudomonadati</taxon>
        <taxon>Thermodesulfobacteriota</taxon>
        <taxon>Desulfobulbia</taxon>
        <taxon>Desulfobulbales</taxon>
        <taxon>Desulfocapsaceae</taxon>
        <taxon>Desulforhopalus</taxon>
    </lineage>
</organism>
<dbReference type="STRING" id="91360.SAMN05660330_01332"/>
<keyword evidence="6 7" id="KW-0472">Membrane</keyword>
<keyword evidence="9" id="KW-1185">Reference proteome</keyword>
<comment type="similarity">
    <text evidence="2">Belongs to the NrfD family.</text>
</comment>